<dbReference type="AlphaFoldDB" id="A0A0K0EMF7"/>
<keyword evidence="3" id="KW-1185">Reference proteome</keyword>
<name>A0A0K0EMF7_STRER</name>
<evidence type="ECO:0000313" key="3">
    <source>
        <dbReference type="Proteomes" id="UP000035681"/>
    </source>
</evidence>
<proteinExistence type="predicted"/>
<keyword evidence="2" id="KW-0812">Transmembrane</keyword>
<evidence type="ECO:0000313" key="5">
    <source>
        <dbReference type="WBParaSite" id="TCONS_00002142.p1"/>
    </source>
</evidence>
<dbReference type="Proteomes" id="UP000035681">
    <property type="component" value="Unplaced"/>
</dbReference>
<keyword evidence="2" id="KW-1133">Transmembrane helix</keyword>
<feature type="region of interest" description="Disordered" evidence="1">
    <location>
        <begin position="690"/>
        <end position="749"/>
    </location>
</feature>
<evidence type="ECO:0000256" key="2">
    <source>
        <dbReference type="SAM" id="Phobius"/>
    </source>
</evidence>
<reference evidence="4" key="1">
    <citation type="submission" date="2015-08" db="UniProtKB">
        <authorList>
            <consortium name="WormBaseParasite"/>
        </authorList>
    </citation>
    <scope>IDENTIFICATION</scope>
</reference>
<accession>A0A0K0EMF7</accession>
<dbReference type="WBParaSite" id="SSTP_0001064600.1">
    <property type="protein sequence ID" value="SSTP_0001064600.1"/>
    <property type="gene ID" value="SSTP_0001064600"/>
</dbReference>
<protein>
    <submittedName>
        <fullName evidence="4 5">Ig-like domain-containing protein</fullName>
    </submittedName>
</protein>
<feature type="compositionally biased region" description="Basic residues" evidence="1">
    <location>
        <begin position="703"/>
        <end position="712"/>
    </location>
</feature>
<sequence length="749" mass="85566">MKLFKTIFLLYFFNGDFTNKWQFLVEGEDEEFACSFRDDKDRVVVYKNDPSNTYSNEDVFFKIYTNEFKGKKFDTNLQVNNNATLTIKNIRVIEIPLRNLYRSGYESNFTDHVNEQINYHGIKFLYCPIDKMGNHMYHFTNYNEKNFIRKLKGPNTCNIGHCEIGLVLHKNKTNPDKLIQGGTIDYAFYIALKAEPGMALLFSETKINKDAFPLVLCPYTGWIPKFTKSSFVPSSYVNEDTIELKNDFDRHRLIPAYLESFYIGSKSSEKTRAFICGNIKQLNMDDLPVGFKLFESSYSTSKSSVKIDNDKILCNGEDVSDAYLFGFLNNTYNIDSDVPMMKYLINDYKFYSDQIIYAYDKKRILDERYAAANIKDFESRDSLFDNFYFNSPVIYYTPMCYGKIYGKSAVLKPKVSNVVQKESDEMVFKIANQGVNAGSKISCYAVVDNDYNGKFSEFYAKRYKTKIQRIKDSKGVPVSEDKAYEIPINDDAEKFYGTYKCELENPGSDNMIIEKEFIILPSDAYHNKKVVYMSSKDKNVLKCNLKSIDNLELSEVKVDIGSENNLTFNYFKKEEPNEIFKLKKDYVTYNVPSLNDFKNGTIISCIYGLPGGNTSLYETTYYLTDLIPTSNGLSSKTIFIIVGCIAGSLIVLIIITVIIIIILKKKKSKQLKKLSRMSGSLSSHSLSAQSLSSQSLSSQSSSKKNKNKKSRFTRSTSSTSRSSSSTSKSNSKSGSISTSNSKNKRSRNF</sequence>
<feature type="compositionally biased region" description="Low complexity" evidence="1">
    <location>
        <begin position="690"/>
        <end position="702"/>
    </location>
</feature>
<organism evidence="4">
    <name type="scientific">Strongyloides stercoralis</name>
    <name type="common">Threadworm</name>
    <dbReference type="NCBI Taxonomy" id="6248"/>
    <lineage>
        <taxon>Eukaryota</taxon>
        <taxon>Metazoa</taxon>
        <taxon>Ecdysozoa</taxon>
        <taxon>Nematoda</taxon>
        <taxon>Chromadorea</taxon>
        <taxon>Rhabditida</taxon>
        <taxon>Tylenchina</taxon>
        <taxon>Panagrolaimomorpha</taxon>
        <taxon>Strongyloidoidea</taxon>
        <taxon>Strongyloididae</taxon>
        <taxon>Strongyloides</taxon>
    </lineage>
</organism>
<evidence type="ECO:0000256" key="1">
    <source>
        <dbReference type="SAM" id="MobiDB-lite"/>
    </source>
</evidence>
<feature type="transmembrane region" description="Helical" evidence="2">
    <location>
        <begin position="638"/>
        <end position="663"/>
    </location>
</feature>
<evidence type="ECO:0000313" key="4">
    <source>
        <dbReference type="WBParaSite" id="SSTP_0001064600.1"/>
    </source>
</evidence>
<feature type="compositionally biased region" description="Low complexity" evidence="1">
    <location>
        <begin position="713"/>
        <end position="741"/>
    </location>
</feature>
<keyword evidence="2" id="KW-0472">Membrane</keyword>
<dbReference type="WBParaSite" id="TCONS_00002142.p1">
    <property type="protein sequence ID" value="TCONS_00002142.p1"/>
    <property type="gene ID" value="XLOC_002038"/>
</dbReference>